<evidence type="ECO:0000313" key="2">
    <source>
        <dbReference type="EMBL" id="TKW05012.1"/>
    </source>
</evidence>
<gene>
    <name evidence="2" type="ORF">SEVIR_7G147903v2</name>
</gene>
<organism evidence="2 3">
    <name type="scientific">Setaria viridis</name>
    <name type="common">Green bristlegrass</name>
    <name type="synonym">Setaria italica subsp. viridis</name>
    <dbReference type="NCBI Taxonomy" id="4556"/>
    <lineage>
        <taxon>Eukaryota</taxon>
        <taxon>Viridiplantae</taxon>
        <taxon>Streptophyta</taxon>
        <taxon>Embryophyta</taxon>
        <taxon>Tracheophyta</taxon>
        <taxon>Spermatophyta</taxon>
        <taxon>Magnoliopsida</taxon>
        <taxon>Liliopsida</taxon>
        <taxon>Poales</taxon>
        <taxon>Poaceae</taxon>
        <taxon>PACMAD clade</taxon>
        <taxon>Panicoideae</taxon>
        <taxon>Panicodae</taxon>
        <taxon>Paniceae</taxon>
        <taxon>Cenchrinae</taxon>
        <taxon>Setaria</taxon>
    </lineage>
</organism>
<sequence length="40" mass="4843">MHWARFFLIQFGFQDFFLWATEGERMPPPDSFIVGPNRPR</sequence>
<protein>
    <submittedName>
        <fullName evidence="2">Uncharacterized protein</fullName>
    </submittedName>
</protein>
<feature type="signal peptide" evidence="1">
    <location>
        <begin position="1"/>
        <end position="23"/>
    </location>
</feature>
<reference evidence="2" key="1">
    <citation type="submission" date="2019-03" db="EMBL/GenBank/DDBJ databases">
        <title>WGS assembly of Setaria viridis.</title>
        <authorList>
            <person name="Huang P."/>
            <person name="Jenkins J."/>
            <person name="Grimwood J."/>
            <person name="Barry K."/>
            <person name="Healey A."/>
            <person name="Mamidi S."/>
            <person name="Sreedasyam A."/>
            <person name="Shu S."/>
            <person name="Feldman M."/>
            <person name="Wu J."/>
            <person name="Yu Y."/>
            <person name="Chen C."/>
            <person name="Johnson J."/>
            <person name="Rokhsar D."/>
            <person name="Baxter I."/>
            <person name="Schmutz J."/>
            <person name="Brutnell T."/>
            <person name="Kellogg E."/>
        </authorList>
    </citation>
    <scope>NUCLEOTIDE SEQUENCE [LARGE SCALE GENOMIC DNA]</scope>
</reference>
<dbReference type="Gramene" id="TKW05012">
    <property type="protein sequence ID" value="TKW05012"/>
    <property type="gene ID" value="SEVIR_7G147903v2"/>
</dbReference>
<evidence type="ECO:0000256" key="1">
    <source>
        <dbReference type="SAM" id="SignalP"/>
    </source>
</evidence>
<name>A0A4U6TSJ2_SETVI</name>
<proteinExistence type="predicted"/>
<dbReference type="AlphaFoldDB" id="A0A4U6TSJ2"/>
<evidence type="ECO:0000313" key="3">
    <source>
        <dbReference type="Proteomes" id="UP000298652"/>
    </source>
</evidence>
<dbReference type="EMBL" id="CM016558">
    <property type="protein sequence ID" value="TKW05012.1"/>
    <property type="molecule type" value="Genomic_DNA"/>
</dbReference>
<keyword evidence="1" id="KW-0732">Signal</keyword>
<accession>A0A4U6TSJ2</accession>
<keyword evidence="3" id="KW-1185">Reference proteome</keyword>
<dbReference type="Proteomes" id="UP000298652">
    <property type="component" value="Chromosome 7"/>
</dbReference>
<feature type="chain" id="PRO_5020837244" evidence="1">
    <location>
        <begin position="24"/>
        <end position="40"/>
    </location>
</feature>